<evidence type="ECO:0000256" key="1">
    <source>
        <dbReference type="SAM" id="MobiDB-lite"/>
    </source>
</evidence>
<dbReference type="EMBL" id="OW152816">
    <property type="protein sequence ID" value="CAH2067194.1"/>
    <property type="molecule type" value="Genomic_DNA"/>
</dbReference>
<proteinExistence type="predicted"/>
<dbReference type="InterPro" id="IPR052821">
    <property type="entry name" value="F-box_only_SRC"/>
</dbReference>
<accession>A0ABN8IXQ4</accession>
<gene>
    <name evidence="2" type="ORF">IPOD504_LOCUS13769</name>
</gene>
<feature type="compositionally biased region" description="Polar residues" evidence="1">
    <location>
        <begin position="136"/>
        <end position="146"/>
    </location>
</feature>
<dbReference type="PANTHER" id="PTHR46432:SF1">
    <property type="entry name" value="F-BOX ONLY PROTEIN 42"/>
    <property type="match status" value="1"/>
</dbReference>
<evidence type="ECO:0000313" key="2">
    <source>
        <dbReference type="EMBL" id="CAH2067194.1"/>
    </source>
</evidence>
<name>A0ABN8IXQ4_9NEOP</name>
<keyword evidence="3" id="KW-1185">Reference proteome</keyword>
<organism evidence="2 3">
    <name type="scientific">Iphiclides podalirius</name>
    <name type="common">scarce swallowtail</name>
    <dbReference type="NCBI Taxonomy" id="110791"/>
    <lineage>
        <taxon>Eukaryota</taxon>
        <taxon>Metazoa</taxon>
        <taxon>Ecdysozoa</taxon>
        <taxon>Arthropoda</taxon>
        <taxon>Hexapoda</taxon>
        <taxon>Insecta</taxon>
        <taxon>Pterygota</taxon>
        <taxon>Neoptera</taxon>
        <taxon>Endopterygota</taxon>
        <taxon>Lepidoptera</taxon>
        <taxon>Glossata</taxon>
        <taxon>Ditrysia</taxon>
        <taxon>Papilionoidea</taxon>
        <taxon>Papilionidae</taxon>
        <taxon>Papilioninae</taxon>
        <taxon>Iphiclides</taxon>
    </lineage>
</organism>
<dbReference type="Proteomes" id="UP000837857">
    <property type="component" value="Chromosome 4"/>
</dbReference>
<evidence type="ECO:0008006" key="4">
    <source>
        <dbReference type="Google" id="ProtNLM"/>
    </source>
</evidence>
<protein>
    <recommendedName>
        <fullName evidence="4">LysM domain-containing protein</fullName>
    </recommendedName>
</protein>
<feature type="region of interest" description="Disordered" evidence="1">
    <location>
        <begin position="121"/>
        <end position="162"/>
    </location>
</feature>
<evidence type="ECO:0000313" key="3">
    <source>
        <dbReference type="Proteomes" id="UP000837857"/>
    </source>
</evidence>
<feature type="region of interest" description="Disordered" evidence="1">
    <location>
        <begin position="254"/>
        <end position="277"/>
    </location>
</feature>
<sequence>MTFGCLIYRKDIGLDHWQQERILYQKHTHQCDCWVLTMKGPTWTWKEIAVRNKEWAAANIWCNPACRVGDKVVSLSRSRHGWNGAKPLVTSAVRLSALSRPENAPVSVRIEQSLQRPLDRDQNINGRRGVLPRQPITRQASSNLNNEPIAGPSNMQEREKSVVVSKENPGQDFNLEAGANSDLQQSNNAVDFNKKDLSTRKNKIKNKGMKIVRQLQEANKYRMAAFACDSSVNNTSNENDLINQRQIAHLENRIEPQPLAADNQNRQPAVKKEMENL</sequence>
<reference evidence="2" key="1">
    <citation type="submission" date="2022-03" db="EMBL/GenBank/DDBJ databases">
        <authorList>
            <person name="Martin H S."/>
        </authorList>
    </citation>
    <scope>NUCLEOTIDE SEQUENCE</scope>
</reference>
<dbReference type="PANTHER" id="PTHR46432">
    <property type="entry name" value="F-BOX ONLY PROTEIN 42"/>
    <property type="match status" value="1"/>
</dbReference>
<feature type="non-terminal residue" evidence="2">
    <location>
        <position position="277"/>
    </location>
</feature>